<feature type="signal peptide" evidence="1">
    <location>
        <begin position="1"/>
        <end position="21"/>
    </location>
</feature>
<evidence type="ECO:0000313" key="3">
    <source>
        <dbReference type="Proteomes" id="UP000199167"/>
    </source>
</evidence>
<dbReference type="OrthoDB" id="5540942at2"/>
<name>A0A1I0MPE4_9RHOB</name>
<evidence type="ECO:0000313" key="2">
    <source>
        <dbReference type="EMBL" id="SEV89907.1"/>
    </source>
</evidence>
<proteinExistence type="predicted"/>
<dbReference type="AlphaFoldDB" id="A0A1I0MPE4"/>
<organism evidence="2 3">
    <name type="scientific">Cognatiyoonia koreensis</name>
    <dbReference type="NCBI Taxonomy" id="364200"/>
    <lineage>
        <taxon>Bacteria</taxon>
        <taxon>Pseudomonadati</taxon>
        <taxon>Pseudomonadota</taxon>
        <taxon>Alphaproteobacteria</taxon>
        <taxon>Rhodobacterales</taxon>
        <taxon>Paracoccaceae</taxon>
        <taxon>Cognatiyoonia</taxon>
    </lineage>
</organism>
<reference evidence="2 3" key="1">
    <citation type="submission" date="2016-10" db="EMBL/GenBank/DDBJ databases">
        <authorList>
            <person name="de Groot N.N."/>
        </authorList>
    </citation>
    <scope>NUCLEOTIDE SEQUENCE [LARGE SCALE GENOMIC DNA]</scope>
    <source>
        <strain evidence="2 3">DSM 17925</strain>
    </source>
</reference>
<keyword evidence="1" id="KW-0732">Signal</keyword>
<feature type="chain" id="PRO_5011514786" evidence="1">
    <location>
        <begin position="22"/>
        <end position="147"/>
    </location>
</feature>
<sequence>MKGKLAGMIVTLACVATTVPAEPVTPARGTALRAELMDTVRAHVVNDLGAPIEFVVNTLLVEDGRGLAMLSAQRPGGGAIDISQTPLVLRDGIAAWEIDGPEVVAFLYLQSGNWYVDDYSVGATDAWWAGGPFCREYASVLPAQVCP</sequence>
<dbReference type="RefSeq" id="WP_131801548.1">
    <property type="nucleotide sequence ID" value="NZ_FOIZ01000001.1"/>
</dbReference>
<accession>A0A1I0MPE4</accession>
<dbReference type="EMBL" id="FOIZ01000001">
    <property type="protein sequence ID" value="SEV89907.1"/>
    <property type="molecule type" value="Genomic_DNA"/>
</dbReference>
<protein>
    <submittedName>
        <fullName evidence="2">Uncharacterized protein</fullName>
    </submittedName>
</protein>
<evidence type="ECO:0000256" key="1">
    <source>
        <dbReference type="SAM" id="SignalP"/>
    </source>
</evidence>
<keyword evidence="3" id="KW-1185">Reference proteome</keyword>
<gene>
    <name evidence="2" type="ORF">SAMN04488515_0132</name>
</gene>
<dbReference type="STRING" id="364200.SAMN04488515_0132"/>
<dbReference type="Proteomes" id="UP000199167">
    <property type="component" value="Unassembled WGS sequence"/>
</dbReference>